<dbReference type="Pfam" id="PF13489">
    <property type="entry name" value="Methyltransf_23"/>
    <property type="match status" value="1"/>
</dbReference>
<protein>
    <submittedName>
        <fullName evidence="2">Class I SAM-dependent methyltransferase</fullName>
    </submittedName>
</protein>
<comment type="caution">
    <text evidence="2">The sequence shown here is derived from an EMBL/GenBank/DDBJ whole genome shotgun (WGS) entry which is preliminary data.</text>
</comment>
<evidence type="ECO:0000256" key="1">
    <source>
        <dbReference type="SAM" id="MobiDB-lite"/>
    </source>
</evidence>
<gene>
    <name evidence="2" type="ORF">E6K80_14280</name>
</gene>
<dbReference type="PANTHER" id="PTHR43861">
    <property type="entry name" value="TRANS-ACONITATE 2-METHYLTRANSFERASE-RELATED"/>
    <property type="match status" value="1"/>
</dbReference>
<dbReference type="SUPFAM" id="SSF53335">
    <property type="entry name" value="S-adenosyl-L-methionine-dependent methyltransferases"/>
    <property type="match status" value="1"/>
</dbReference>
<sequence>MERREFASRSRPGIGREPPRRYDFGSVSSSPAATRVRVTVDPGSPPCPVCGGADFLKIFRKGGYDFWKCAGCGLERRQPLPSLAELKAWYDDSYARGLYREFAAASRVKRATATRRLGEIRSRCPGDRWLDVGCSTGELVDVLRQRGIDARGIELSGIAVAEACRRGLPVVQSTPEDYRADRAFDVVTCFDLVEHAVDPVRCLEAVHRLLAPGGRIVLTVPNQGSVIRKLMGSRWYFYIPEEHLHYFNRSTIRRLLARTGFTTERCTRARKPLSYRYALTQLAAYNPRLHRALEAIARALPQPLLDWVVPLDIGEIMVIARKR</sequence>
<evidence type="ECO:0000313" key="2">
    <source>
        <dbReference type="EMBL" id="TMQ68379.1"/>
    </source>
</evidence>
<evidence type="ECO:0000313" key="3">
    <source>
        <dbReference type="Proteomes" id="UP000319836"/>
    </source>
</evidence>
<keyword evidence="2" id="KW-0489">Methyltransferase</keyword>
<dbReference type="Gene3D" id="3.40.50.150">
    <property type="entry name" value="Vaccinia Virus protein VP39"/>
    <property type="match status" value="1"/>
</dbReference>
<name>A0A538TXY4_UNCEI</name>
<dbReference type="Proteomes" id="UP000319836">
    <property type="component" value="Unassembled WGS sequence"/>
</dbReference>
<dbReference type="GO" id="GO:0032259">
    <property type="term" value="P:methylation"/>
    <property type="evidence" value="ECO:0007669"/>
    <property type="project" value="UniProtKB-KW"/>
</dbReference>
<dbReference type="EMBL" id="VBPA01000405">
    <property type="protein sequence ID" value="TMQ68379.1"/>
    <property type="molecule type" value="Genomic_DNA"/>
</dbReference>
<accession>A0A538TXY4</accession>
<dbReference type="CDD" id="cd02440">
    <property type="entry name" value="AdoMet_MTases"/>
    <property type="match status" value="1"/>
</dbReference>
<dbReference type="AlphaFoldDB" id="A0A538TXY4"/>
<reference evidence="2 3" key="1">
    <citation type="journal article" date="2019" name="Nat. Microbiol.">
        <title>Mediterranean grassland soil C-N compound turnover is dependent on rainfall and depth, and is mediated by genomically divergent microorganisms.</title>
        <authorList>
            <person name="Diamond S."/>
            <person name="Andeer P.F."/>
            <person name="Li Z."/>
            <person name="Crits-Christoph A."/>
            <person name="Burstein D."/>
            <person name="Anantharaman K."/>
            <person name="Lane K.R."/>
            <person name="Thomas B.C."/>
            <person name="Pan C."/>
            <person name="Northen T.R."/>
            <person name="Banfield J.F."/>
        </authorList>
    </citation>
    <scope>NUCLEOTIDE SEQUENCE [LARGE SCALE GENOMIC DNA]</scope>
    <source>
        <strain evidence="2">WS_10</strain>
    </source>
</reference>
<feature type="region of interest" description="Disordered" evidence="1">
    <location>
        <begin position="1"/>
        <end position="28"/>
    </location>
</feature>
<dbReference type="GO" id="GO:0008168">
    <property type="term" value="F:methyltransferase activity"/>
    <property type="evidence" value="ECO:0007669"/>
    <property type="project" value="UniProtKB-KW"/>
</dbReference>
<organism evidence="2 3">
    <name type="scientific">Eiseniibacteriota bacterium</name>
    <dbReference type="NCBI Taxonomy" id="2212470"/>
    <lineage>
        <taxon>Bacteria</taxon>
        <taxon>Candidatus Eiseniibacteriota</taxon>
    </lineage>
</organism>
<keyword evidence="2" id="KW-0808">Transferase</keyword>
<proteinExistence type="predicted"/>
<dbReference type="InterPro" id="IPR029063">
    <property type="entry name" value="SAM-dependent_MTases_sf"/>
</dbReference>